<reference evidence="2" key="1">
    <citation type="submission" date="2020-05" db="EMBL/GenBank/DDBJ databases">
        <title>Mycena genomes resolve the evolution of fungal bioluminescence.</title>
        <authorList>
            <person name="Tsai I.J."/>
        </authorList>
    </citation>
    <scope>NUCLEOTIDE SEQUENCE</scope>
    <source>
        <strain evidence="2">110903Hualien_Pintung</strain>
    </source>
</reference>
<proteinExistence type="predicted"/>
<name>A0A8H6WJP4_MYCCL</name>
<dbReference type="OrthoDB" id="3027646at2759"/>
<protein>
    <submittedName>
        <fullName evidence="2">Uncharacterized protein</fullName>
    </submittedName>
</protein>
<comment type="caution">
    <text evidence="2">The sequence shown here is derived from an EMBL/GenBank/DDBJ whole genome shotgun (WGS) entry which is preliminary data.</text>
</comment>
<organism evidence="2 3">
    <name type="scientific">Mycena chlorophos</name>
    <name type="common">Agaric fungus</name>
    <name type="synonym">Agaricus chlorophos</name>
    <dbReference type="NCBI Taxonomy" id="658473"/>
    <lineage>
        <taxon>Eukaryota</taxon>
        <taxon>Fungi</taxon>
        <taxon>Dikarya</taxon>
        <taxon>Basidiomycota</taxon>
        <taxon>Agaricomycotina</taxon>
        <taxon>Agaricomycetes</taxon>
        <taxon>Agaricomycetidae</taxon>
        <taxon>Agaricales</taxon>
        <taxon>Marasmiineae</taxon>
        <taxon>Mycenaceae</taxon>
        <taxon>Mycena</taxon>
    </lineage>
</organism>
<dbReference type="AlphaFoldDB" id="A0A8H6WJP4"/>
<dbReference type="Proteomes" id="UP000613580">
    <property type="component" value="Unassembled WGS sequence"/>
</dbReference>
<evidence type="ECO:0000313" key="3">
    <source>
        <dbReference type="Proteomes" id="UP000613580"/>
    </source>
</evidence>
<feature type="signal peptide" evidence="1">
    <location>
        <begin position="1"/>
        <end position="18"/>
    </location>
</feature>
<gene>
    <name evidence="2" type="ORF">HMN09_00285700</name>
</gene>
<evidence type="ECO:0000313" key="2">
    <source>
        <dbReference type="EMBL" id="KAF7319471.1"/>
    </source>
</evidence>
<evidence type="ECO:0000256" key="1">
    <source>
        <dbReference type="SAM" id="SignalP"/>
    </source>
</evidence>
<sequence>MLFFRVLVAAFAVPAVIGALAPTSYTPSGRPIYEAPSGSRVLQNGTDMVVYAPNGTVLHVFENVVGARTSTPTGTGPLRPRQTASVSQVYATMGANDTLQALNASFVVPPPPTTFDSQFMFLSQGITTLDDTGAPATFFGGALQYGGSLVQGGPFYTAAAFLEFLPNGGYLTVTLIGPSAQLNVSDTAGISLTYGGIETFPGEPTFFDYNLVFTGPDADNLPQFGVGQQVLPAIVGFRVEEEGVSEPSDYPTGPLTFKDVQLELTTGFPKKLDWEIDGAAATGIDFKVVKGGSKNAEIKLIFPDDS</sequence>
<accession>A0A8H6WJP4</accession>
<keyword evidence="1" id="KW-0732">Signal</keyword>
<feature type="chain" id="PRO_5034424610" evidence="1">
    <location>
        <begin position="19"/>
        <end position="306"/>
    </location>
</feature>
<dbReference type="EMBL" id="JACAZE010000003">
    <property type="protein sequence ID" value="KAF7319471.1"/>
    <property type="molecule type" value="Genomic_DNA"/>
</dbReference>
<keyword evidence="3" id="KW-1185">Reference proteome</keyword>